<dbReference type="SUPFAM" id="SSF53448">
    <property type="entry name" value="Nucleotide-diphospho-sugar transferases"/>
    <property type="match status" value="1"/>
</dbReference>
<evidence type="ECO:0000313" key="2">
    <source>
        <dbReference type="EMBL" id="CUP10797.1"/>
    </source>
</evidence>
<dbReference type="InterPro" id="IPR050834">
    <property type="entry name" value="Glycosyltransf_2"/>
</dbReference>
<dbReference type="InterPro" id="IPR029044">
    <property type="entry name" value="Nucleotide-diphossugar_trans"/>
</dbReference>
<accession>A0A174KKS9</accession>
<dbReference type="GO" id="GO:0044010">
    <property type="term" value="P:single-species biofilm formation"/>
    <property type="evidence" value="ECO:0007669"/>
    <property type="project" value="TreeGrafter"/>
</dbReference>
<dbReference type="GO" id="GO:0016740">
    <property type="term" value="F:transferase activity"/>
    <property type="evidence" value="ECO:0007669"/>
    <property type="project" value="UniProtKB-KW"/>
</dbReference>
<name>A0A174KKS9_9FIRM</name>
<dbReference type="EMBL" id="CZAY01000003">
    <property type="protein sequence ID" value="CUP10797.1"/>
    <property type="molecule type" value="Genomic_DNA"/>
</dbReference>
<dbReference type="PANTHER" id="PTHR43685">
    <property type="entry name" value="GLYCOSYLTRANSFERASE"/>
    <property type="match status" value="1"/>
</dbReference>
<protein>
    <submittedName>
        <fullName evidence="2">N-glycosyltransferase</fullName>
    </submittedName>
</protein>
<sequence length="308" mass="35498">MNNDQTSVDVVIPSYRPDENFSRLVKKLQEQKYPIGTIFVINTKAGRFPKEVEQMEKVKVSHIERREFDHGATRDMGMQMSKAEIVVFMTQDAVPADEYVIGNLVKVLEEDEMTGAAYARQLAASNCNYIEKYTRKFNYPENSRIKSKEDLQEMGIKTFFCSNVCAAYKRNIYEKAGGFCKKTIFNEDMILAGHMINAGYKVAYVAEARVIHSHNYTGMQQFHRNFDMAVSQAEHPEVFEGIKSESEGIKLVKQTAAHLVKQRKIYMVPKLVYQSGCKYIGYRMGKMYKKLPDKVVKWCSMSPGYWEK</sequence>
<dbReference type="AlphaFoldDB" id="A0A174KKS9"/>
<dbReference type="GeneID" id="96227741"/>
<dbReference type="InterPro" id="IPR001173">
    <property type="entry name" value="Glyco_trans_2-like"/>
</dbReference>
<proteinExistence type="predicted"/>
<dbReference type="Gene3D" id="3.90.550.10">
    <property type="entry name" value="Spore Coat Polysaccharide Biosynthesis Protein SpsA, Chain A"/>
    <property type="match status" value="1"/>
</dbReference>
<dbReference type="PANTHER" id="PTHR43685:SF13">
    <property type="entry name" value="O ANTIGEN BIOSYNTHESIS RHAMNOSYLTRANSFERASE RFBN"/>
    <property type="match status" value="1"/>
</dbReference>
<keyword evidence="2" id="KW-0808">Transferase</keyword>
<evidence type="ECO:0000259" key="1">
    <source>
        <dbReference type="Pfam" id="PF00535"/>
    </source>
</evidence>
<reference evidence="2 3" key="1">
    <citation type="submission" date="2015-09" db="EMBL/GenBank/DDBJ databases">
        <authorList>
            <consortium name="Pathogen Informatics"/>
        </authorList>
    </citation>
    <scope>NUCLEOTIDE SEQUENCE [LARGE SCALE GENOMIC DNA]</scope>
    <source>
        <strain evidence="2 3">2789STDY5834914</strain>
    </source>
</reference>
<dbReference type="Proteomes" id="UP000095485">
    <property type="component" value="Unassembled WGS sequence"/>
</dbReference>
<dbReference type="OrthoDB" id="9790005at2"/>
<feature type="domain" description="Glycosyltransferase 2-like" evidence="1">
    <location>
        <begin position="10"/>
        <end position="175"/>
    </location>
</feature>
<dbReference type="Pfam" id="PF00535">
    <property type="entry name" value="Glycos_transf_2"/>
    <property type="match status" value="1"/>
</dbReference>
<organism evidence="2 3">
    <name type="scientific">Dorea longicatena</name>
    <dbReference type="NCBI Taxonomy" id="88431"/>
    <lineage>
        <taxon>Bacteria</taxon>
        <taxon>Bacillati</taxon>
        <taxon>Bacillota</taxon>
        <taxon>Clostridia</taxon>
        <taxon>Lachnospirales</taxon>
        <taxon>Lachnospiraceae</taxon>
        <taxon>Dorea</taxon>
    </lineage>
</organism>
<gene>
    <name evidence="2" type="ORF">ERS852526_00431</name>
</gene>
<dbReference type="RefSeq" id="WP_055281580.1">
    <property type="nucleotide sequence ID" value="NZ_CZAY01000003.1"/>
</dbReference>
<evidence type="ECO:0000313" key="3">
    <source>
        <dbReference type="Proteomes" id="UP000095485"/>
    </source>
</evidence>